<evidence type="ECO:0000256" key="1">
    <source>
        <dbReference type="SAM" id="MobiDB-lite"/>
    </source>
</evidence>
<organism evidence="2 3">
    <name type="scientific">Prorocentrum cordatum</name>
    <dbReference type="NCBI Taxonomy" id="2364126"/>
    <lineage>
        <taxon>Eukaryota</taxon>
        <taxon>Sar</taxon>
        <taxon>Alveolata</taxon>
        <taxon>Dinophyceae</taxon>
        <taxon>Prorocentrales</taxon>
        <taxon>Prorocentraceae</taxon>
        <taxon>Prorocentrum</taxon>
    </lineage>
</organism>
<reference evidence="2" key="1">
    <citation type="submission" date="2023-10" db="EMBL/GenBank/DDBJ databases">
        <authorList>
            <person name="Chen Y."/>
            <person name="Shah S."/>
            <person name="Dougan E. K."/>
            <person name="Thang M."/>
            <person name="Chan C."/>
        </authorList>
    </citation>
    <scope>NUCLEOTIDE SEQUENCE [LARGE SCALE GENOMIC DNA]</scope>
</reference>
<dbReference type="Gene3D" id="1.25.10.10">
    <property type="entry name" value="Leucine-rich Repeat Variant"/>
    <property type="match status" value="1"/>
</dbReference>
<comment type="caution">
    <text evidence="2">The sequence shown here is derived from an EMBL/GenBank/DDBJ whole genome shotgun (WGS) entry which is preliminary data.</text>
</comment>
<name>A0ABN9WLJ2_9DINO</name>
<dbReference type="PANTHER" id="PTHR21356:SF1">
    <property type="entry name" value="ARMADILLO REPEAT-CONTAINING PROTEIN 2"/>
    <property type="match status" value="1"/>
</dbReference>
<accession>A0ABN9WLJ2</accession>
<dbReference type="InterPro" id="IPR038905">
    <property type="entry name" value="ARMC2"/>
</dbReference>
<feature type="compositionally biased region" description="Basic and acidic residues" evidence="1">
    <location>
        <begin position="267"/>
        <end position="276"/>
    </location>
</feature>
<sequence>MRVVFAFDCEGTALVPQLLGTFWRKERQLARIELERGQGKSTSMQEIEEVLVKLVRLLANVAISKSAGATLAASSAVVEPLLDMLGAKRIGDSEELVLNVVAAITNLSYYDVPSNLLFQDDNKQLLCRLFRPLLLESYNDEALIETARALGNLSRHEGVGQCMAGLRLDEILVILLDHEERSLVYFVCGILVNLAGAHPECTARLVGACPLIQKLGKLLCDMGAEDDVQMQDVAVKVLMNLAMDPGVAWPPADAEVVRDALEQIVSEGRRPAEEPRPASAGGAGPPGPLRAAAGQAAAAAAGPRHFGRRRDRRRRRRGWGRRLVLLPGARLRPEVQRPG</sequence>
<dbReference type="SUPFAM" id="SSF48371">
    <property type="entry name" value="ARM repeat"/>
    <property type="match status" value="1"/>
</dbReference>
<feature type="compositionally biased region" description="Basic residues" evidence="1">
    <location>
        <begin position="305"/>
        <end position="319"/>
    </location>
</feature>
<feature type="non-terminal residue" evidence="2">
    <location>
        <position position="339"/>
    </location>
</feature>
<dbReference type="EMBL" id="CAUYUJ010018941">
    <property type="protein sequence ID" value="CAK0887434.1"/>
    <property type="molecule type" value="Genomic_DNA"/>
</dbReference>
<feature type="region of interest" description="Disordered" evidence="1">
    <location>
        <begin position="267"/>
        <end position="319"/>
    </location>
</feature>
<protein>
    <recommendedName>
        <fullName evidence="4">Armadillo repeat-containing protein 8</fullName>
    </recommendedName>
</protein>
<evidence type="ECO:0000313" key="2">
    <source>
        <dbReference type="EMBL" id="CAK0887434.1"/>
    </source>
</evidence>
<dbReference type="InterPro" id="IPR000225">
    <property type="entry name" value="Armadillo"/>
</dbReference>
<evidence type="ECO:0008006" key="4">
    <source>
        <dbReference type="Google" id="ProtNLM"/>
    </source>
</evidence>
<dbReference type="Proteomes" id="UP001189429">
    <property type="component" value="Unassembled WGS sequence"/>
</dbReference>
<dbReference type="InterPro" id="IPR011989">
    <property type="entry name" value="ARM-like"/>
</dbReference>
<dbReference type="InterPro" id="IPR016024">
    <property type="entry name" value="ARM-type_fold"/>
</dbReference>
<proteinExistence type="predicted"/>
<dbReference type="PANTHER" id="PTHR21356">
    <property type="entry name" value="ARMADILLO REPEAT CONTAINING 2"/>
    <property type="match status" value="1"/>
</dbReference>
<dbReference type="SMART" id="SM00185">
    <property type="entry name" value="ARM"/>
    <property type="match status" value="3"/>
</dbReference>
<keyword evidence="3" id="KW-1185">Reference proteome</keyword>
<evidence type="ECO:0000313" key="3">
    <source>
        <dbReference type="Proteomes" id="UP001189429"/>
    </source>
</evidence>
<feature type="compositionally biased region" description="Low complexity" evidence="1">
    <location>
        <begin position="289"/>
        <end position="304"/>
    </location>
</feature>
<gene>
    <name evidence="2" type="ORF">PCOR1329_LOCUS68492</name>
</gene>